<dbReference type="PROSITE" id="PS51077">
    <property type="entry name" value="HTH_ICLR"/>
    <property type="match status" value="1"/>
</dbReference>
<evidence type="ECO:0000259" key="4">
    <source>
        <dbReference type="PROSITE" id="PS51077"/>
    </source>
</evidence>
<dbReference type="InterPro" id="IPR029016">
    <property type="entry name" value="GAF-like_dom_sf"/>
</dbReference>
<dbReference type="InterPro" id="IPR050707">
    <property type="entry name" value="HTH_MetabolicPath_Reg"/>
</dbReference>
<keyword evidence="6" id="KW-0614">Plasmid</keyword>
<dbReference type="GO" id="GO:0003700">
    <property type="term" value="F:DNA-binding transcription factor activity"/>
    <property type="evidence" value="ECO:0007669"/>
    <property type="project" value="TreeGrafter"/>
</dbReference>
<dbReference type="Proteomes" id="UP000001903">
    <property type="component" value="Plasmid pHTUR02"/>
</dbReference>
<proteinExistence type="predicted"/>
<feature type="domain" description="HTH iclR-type" evidence="4">
    <location>
        <begin position="24"/>
        <end position="83"/>
    </location>
</feature>
<feature type="domain" description="IclR-ED" evidence="5">
    <location>
        <begin position="84"/>
        <end position="268"/>
    </location>
</feature>
<geneLocation type="plasmid" evidence="6 7">
    <name>pHTUR02</name>
</geneLocation>
<accession>D2S255</accession>
<evidence type="ECO:0000256" key="2">
    <source>
        <dbReference type="ARBA" id="ARBA00023125"/>
    </source>
</evidence>
<sequence>MFNYPWILVAGMPEEASGGYGKTIQSVESALEVVDVIRRKERAGVTEIANELDRSKSTVHHHVATLTKHDYLDKVDGEYQLSLRFLTLGGQVREREQLYHLGKDDVEKLAQETGEQARLIVDRNGFGITLYQATGDRVTEPITHVGSIEELYCTAAGKVFLAELSDAELDSYLSETSYTPYTEETITDSDELREELEEIRDRGVAFDDEERYEGYRCVAAAISTEAREPFGALSVSAPVERMGEERFRTDVPNQLQNVAGVVEINTTYSEWTDIL</sequence>
<dbReference type="PANTHER" id="PTHR30136:SF35">
    <property type="entry name" value="HTH-TYPE TRANSCRIPTIONAL REGULATOR RV1719"/>
    <property type="match status" value="1"/>
</dbReference>
<dbReference type="Gene3D" id="1.10.10.10">
    <property type="entry name" value="Winged helix-like DNA-binding domain superfamily/Winged helix DNA-binding domain"/>
    <property type="match status" value="1"/>
</dbReference>
<evidence type="ECO:0000256" key="3">
    <source>
        <dbReference type="ARBA" id="ARBA00023163"/>
    </source>
</evidence>
<dbReference type="KEGG" id="htu:Htur_4669"/>
<dbReference type="SUPFAM" id="SSF55781">
    <property type="entry name" value="GAF domain-like"/>
    <property type="match status" value="1"/>
</dbReference>
<dbReference type="Pfam" id="PF09339">
    <property type="entry name" value="HTH_IclR"/>
    <property type="match status" value="1"/>
</dbReference>
<keyword evidence="2" id="KW-0238">DNA-binding</keyword>
<dbReference type="SUPFAM" id="SSF46785">
    <property type="entry name" value="Winged helix' DNA-binding domain"/>
    <property type="match status" value="1"/>
</dbReference>
<dbReference type="GO" id="GO:0045892">
    <property type="term" value="P:negative regulation of DNA-templated transcription"/>
    <property type="evidence" value="ECO:0007669"/>
    <property type="project" value="TreeGrafter"/>
</dbReference>
<gene>
    <name evidence="6" type="ordered locus">Htur_4669</name>
</gene>
<organism evidence="6 7">
    <name type="scientific">Haloterrigena turkmenica (strain ATCC 51198 / DSM 5511 / JCM 9101 / NCIMB 13204 / VKM B-1734 / 4k)</name>
    <name type="common">Halococcus turkmenicus</name>
    <dbReference type="NCBI Taxonomy" id="543526"/>
    <lineage>
        <taxon>Archaea</taxon>
        <taxon>Methanobacteriati</taxon>
        <taxon>Methanobacteriota</taxon>
        <taxon>Stenosarchaea group</taxon>
        <taxon>Halobacteria</taxon>
        <taxon>Halobacteriales</taxon>
        <taxon>Natrialbaceae</taxon>
        <taxon>Haloterrigena</taxon>
    </lineage>
</organism>
<evidence type="ECO:0000313" key="7">
    <source>
        <dbReference type="Proteomes" id="UP000001903"/>
    </source>
</evidence>
<dbReference type="PROSITE" id="PS51078">
    <property type="entry name" value="ICLR_ED"/>
    <property type="match status" value="1"/>
</dbReference>
<keyword evidence="1" id="KW-0805">Transcription regulation</keyword>
<dbReference type="SMART" id="SM00346">
    <property type="entry name" value="HTH_ICLR"/>
    <property type="match status" value="1"/>
</dbReference>
<dbReference type="GO" id="GO:0003677">
    <property type="term" value="F:DNA binding"/>
    <property type="evidence" value="ECO:0007669"/>
    <property type="project" value="UniProtKB-KW"/>
</dbReference>
<dbReference type="InterPro" id="IPR014757">
    <property type="entry name" value="Tscrpt_reg_IclR_C"/>
</dbReference>
<dbReference type="InterPro" id="IPR036390">
    <property type="entry name" value="WH_DNA-bd_sf"/>
</dbReference>
<protein>
    <submittedName>
        <fullName evidence="6">Transcriptional regulator, IclR family</fullName>
    </submittedName>
</protein>
<dbReference type="InterPro" id="IPR036388">
    <property type="entry name" value="WH-like_DNA-bd_sf"/>
</dbReference>
<dbReference type="Pfam" id="PF01614">
    <property type="entry name" value="IclR_C"/>
    <property type="match status" value="1"/>
</dbReference>
<keyword evidence="3" id="KW-0804">Transcription</keyword>
<evidence type="ECO:0000256" key="1">
    <source>
        <dbReference type="ARBA" id="ARBA00023015"/>
    </source>
</evidence>
<dbReference type="EMBL" id="CP001862">
    <property type="protein sequence ID" value="ADB63452.1"/>
    <property type="molecule type" value="Genomic_DNA"/>
</dbReference>
<keyword evidence="7" id="KW-1185">Reference proteome</keyword>
<dbReference type="InterPro" id="IPR005471">
    <property type="entry name" value="Tscrpt_reg_IclR_N"/>
</dbReference>
<dbReference type="AlphaFoldDB" id="D2S255"/>
<dbReference type="HOGENOM" id="CLU_062618_6_1_2"/>
<reference evidence="6 7" key="1">
    <citation type="journal article" date="2010" name="Stand. Genomic Sci.">
        <title>Complete genome sequence of Haloterrigena turkmenica type strain (4k).</title>
        <authorList>
            <person name="Saunders E."/>
            <person name="Tindall B.J."/>
            <person name="Fahnrich R."/>
            <person name="Lapidus A."/>
            <person name="Copeland A."/>
            <person name="Del Rio T.G."/>
            <person name="Lucas S."/>
            <person name="Chen F."/>
            <person name="Tice H."/>
            <person name="Cheng J.F."/>
            <person name="Han C."/>
            <person name="Detter J.C."/>
            <person name="Bruce D."/>
            <person name="Goodwin L."/>
            <person name="Chain P."/>
            <person name="Pitluck S."/>
            <person name="Pati A."/>
            <person name="Ivanova N."/>
            <person name="Mavromatis K."/>
            <person name="Chen A."/>
            <person name="Palaniappan K."/>
            <person name="Land M."/>
            <person name="Hauser L."/>
            <person name="Chang Y.J."/>
            <person name="Jeffries C.D."/>
            <person name="Brettin T."/>
            <person name="Rohde M."/>
            <person name="Goker M."/>
            <person name="Bristow J."/>
            <person name="Eisen J.A."/>
            <person name="Markowitz V."/>
            <person name="Hugenholtz P."/>
            <person name="Klenk H.P."/>
            <person name="Kyrpides N.C."/>
        </authorList>
    </citation>
    <scope>NUCLEOTIDE SEQUENCE [LARGE SCALE GENOMIC DNA]</scope>
    <source>
        <strain evidence="7">ATCC 51198 / DSM 5511 / JCM 9101 / NCIMB 13204 / VKM B-1734 / 4k</strain>
    </source>
</reference>
<dbReference type="Gene3D" id="3.30.450.40">
    <property type="match status" value="1"/>
</dbReference>
<evidence type="ECO:0000313" key="6">
    <source>
        <dbReference type="EMBL" id="ADB63452.1"/>
    </source>
</evidence>
<evidence type="ECO:0000259" key="5">
    <source>
        <dbReference type="PROSITE" id="PS51078"/>
    </source>
</evidence>
<dbReference type="PANTHER" id="PTHR30136">
    <property type="entry name" value="HELIX-TURN-HELIX TRANSCRIPTIONAL REGULATOR, ICLR FAMILY"/>
    <property type="match status" value="1"/>
</dbReference>
<name>D2S255_HALTV</name>